<accession>E7D7M8</accession>
<geneLocation type="mitochondrion" evidence="14"/>
<dbReference type="GO" id="GO:0015078">
    <property type="term" value="F:proton transmembrane transporter activity"/>
    <property type="evidence" value="ECO:0007669"/>
    <property type="project" value="InterPro"/>
</dbReference>
<organism evidence="14">
    <name type="scientific">Heteronotia binoei</name>
    <name type="common">prickly gecko</name>
    <dbReference type="NCBI Taxonomy" id="13085"/>
    <lineage>
        <taxon>Eukaryota</taxon>
        <taxon>Metazoa</taxon>
        <taxon>Chordata</taxon>
        <taxon>Craniata</taxon>
        <taxon>Vertebrata</taxon>
        <taxon>Euteleostomi</taxon>
        <taxon>Lepidosauria</taxon>
        <taxon>Squamata</taxon>
        <taxon>Bifurcata</taxon>
        <taxon>Gekkota</taxon>
        <taxon>Gekkonidae</taxon>
        <taxon>Gekkoninae</taxon>
        <taxon>Heteronotia</taxon>
    </lineage>
</organism>
<dbReference type="AlphaFoldDB" id="E7D7M8"/>
<keyword evidence="5 12" id="KW-0812">Transmembrane</keyword>
<evidence type="ECO:0000256" key="1">
    <source>
        <dbReference type="ARBA" id="ARBA00004304"/>
    </source>
</evidence>
<feature type="transmembrane region" description="Helical" evidence="13">
    <location>
        <begin position="6"/>
        <end position="24"/>
    </location>
</feature>
<evidence type="ECO:0000256" key="12">
    <source>
        <dbReference type="RuleBase" id="RU003661"/>
    </source>
</evidence>
<evidence type="ECO:0000256" key="4">
    <source>
        <dbReference type="ARBA" id="ARBA00022547"/>
    </source>
</evidence>
<keyword evidence="8 12" id="KW-0406">Ion transport</keyword>
<evidence type="ECO:0000256" key="3">
    <source>
        <dbReference type="ARBA" id="ARBA00022448"/>
    </source>
</evidence>
<evidence type="ECO:0000256" key="11">
    <source>
        <dbReference type="ARBA" id="ARBA00023310"/>
    </source>
</evidence>
<dbReference type="InterPro" id="IPR001421">
    <property type="entry name" value="ATP8_metazoa"/>
</dbReference>
<evidence type="ECO:0000256" key="2">
    <source>
        <dbReference type="ARBA" id="ARBA00008892"/>
    </source>
</evidence>
<dbReference type="Pfam" id="PF00895">
    <property type="entry name" value="ATP-synt_8"/>
    <property type="match status" value="1"/>
</dbReference>
<keyword evidence="7 13" id="KW-1133">Transmembrane helix</keyword>
<comment type="subcellular location">
    <subcellularLocation>
        <location evidence="1 12">Mitochondrion membrane</location>
        <topology evidence="1 12">Single-pass membrane protein</topology>
    </subcellularLocation>
</comment>
<evidence type="ECO:0000256" key="8">
    <source>
        <dbReference type="ARBA" id="ARBA00023065"/>
    </source>
</evidence>
<protein>
    <recommendedName>
        <fullName evidence="12">ATP synthase complex subunit 8</fullName>
    </recommendedName>
</protein>
<gene>
    <name evidence="14" type="primary">ATP8</name>
</gene>
<dbReference type="GO" id="GO:0015986">
    <property type="term" value="P:proton motive force-driven ATP synthesis"/>
    <property type="evidence" value="ECO:0007669"/>
    <property type="project" value="InterPro"/>
</dbReference>
<sequence length="54" mass="6595">MPQLNPTPWFFIFTLVWLILLFLLKPTLTELKNTPQPQPNITKYMPNPWTWTWH</sequence>
<evidence type="ECO:0000256" key="5">
    <source>
        <dbReference type="ARBA" id="ARBA00022692"/>
    </source>
</evidence>
<keyword evidence="11" id="KW-0066">ATP synthesis</keyword>
<evidence type="ECO:0000256" key="7">
    <source>
        <dbReference type="ARBA" id="ARBA00022989"/>
    </source>
</evidence>
<comment type="similarity">
    <text evidence="2 12">Belongs to the ATPase protein 8 family.</text>
</comment>
<keyword evidence="3 12" id="KW-0813">Transport</keyword>
<dbReference type="PANTHER" id="PTHR39937:SF1">
    <property type="entry name" value="ATP SYNTHASE PROTEIN 8"/>
    <property type="match status" value="1"/>
</dbReference>
<evidence type="ECO:0000313" key="14">
    <source>
        <dbReference type="EMBL" id="ADN11997.1"/>
    </source>
</evidence>
<name>E7D7M8_9SAUR</name>
<keyword evidence="4 12" id="KW-0138">CF(0)</keyword>
<proteinExistence type="inferred from homology"/>
<dbReference type="EMBL" id="HQ153036">
    <property type="protein sequence ID" value="ADN11997.1"/>
    <property type="molecule type" value="Genomic_DNA"/>
</dbReference>
<keyword evidence="9 12" id="KW-0496">Mitochondrion</keyword>
<reference evidence="14" key="1">
    <citation type="journal article" date="2011" name="Evolution">
        <title>Nonadaptive evolution of mitochondrial genome size.</title>
        <authorList>
            <person name="Boussau B."/>
            <person name="Brown J.M."/>
            <person name="Fujita M.K."/>
        </authorList>
    </citation>
    <scope>NUCLEOTIDE SEQUENCE</scope>
</reference>
<evidence type="ECO:0000256" key="13">
    <source>
        <dbReference type="SAM" id="Phobius"/>
    </source>
</evidence>
<keyword evidence="10 13" id="KW-0472">Membrane</keyword>
<evidence type="ECO:0000256" key="6">
    <source>
        <dbReference type="ARBA" id="ARBA00022781"/>
    </source>
</evidence>
<dbReference type="InterPro" id="IPR050635">
    <property type="entry name" value="ATPase_protein_8"/>
</dbReference>
<evidence type="ECO:0000256" key="10">
    <source>
        <dbReference type="ARBA" id="ARBA00023136"/>
    </source>
</evidence>
<dbReference type="GO" id="GO:0045259">
    <property type="term" value="C:proton-transporting ATP synthase complex"/>
    <property type="evidence" value="ECO:0007669"/>
    <property type="project" value="UniProtKB-KW"/>
</dbReference>
<keyword evidence="6 12" id="KW-0375">Hydrogen ion transport</keyword>
<dbReference type="GO" id="GO:0031966">
    <property type="term" value="C:mitochondrial membrane"/>
    <property type="evidence" value="ECO:0007669"/>
    <property type="project" value="UniProtKB-SubCell"/>
</dbReference>
<evidence type="ECO:0000256" key="9">
    <source>
        <dbReference type="ARBA" id="ARBA00023128"/>
    </source>
</evidence>
<dbReference type="PANTHER" id="PTHR39937">
    <property type="entry name" value="ATP SYNTHASE PROTEIN 8"/>
    <property type="match status" value="1"/>
</dbReference>